<name>A0ABW9UIX7_9BACL</name>
<dbReference type="Pfam" id="PF12680">
    <property type="entry name" value="SnoaL_2"/>
    <property type="match status" value="1"/>
</dbReference>
<dbReference type="InterPro" id="IPR032710">
    <property type="entry name" value="NTF2-like_dom_sf"/>
</dbReference>
<gene>
    <name evidence="2" type="ORF">GON05_32305</name>
</gene>
<organism evidence="2 3">
    <name type="scientific">Paenibacillus anseongense</name>
    <dbReference type="NCBI Taxonomy" id="2682845"/>
    <lineage>
        <taxon>Bacteria</taxon>
        <taxon>Bacillati</taxon>
        <taxon>Bacillota</taxon>
        <taxon>Bacilli</taxon>
        <taxon>Bacillales</taxon>
        <taxon>Paenibacillaceae</taxon>
        <taxon>Paenibacillus</taxon>
    </lineage>
</organism>
<dbReference type="Proteomes" id="UP000467637">
    <property type="component" value="Unassembled WGS sequence"/>
</dbReference>
<protein>
    <submittedName>
        <fullName evidence="2">Nuclear transport factor 2 family protein</fullName>
    </submittedName>
</protein>
<dbReference type="SUPFAM" id="SSF54427">
    <property type="entry name" value="NTF2-like"/>
    <property type="match status" value="1"/>
</dbReference>
<feature type="domain" description="SnoaL-like" evidence="1">
    <location>
        <begin position="16"/>
        <end position="122"/>
    </location>
</feature>
<evidence type="ECO:0000313" key="3">
    <source>
        <dbReference type="Proteomes" id="UP000467637"/>
    </source>
</evidence>
<reference evidence="2 3" key="1">
    <citation type="submission" date="2019-12" db="EMBL/GenBank/DDBJ databases">
        <authorList>
            <person name="Huq M.A."/>
        </authorList>
    </citation>
    <scope>NUCLEOTIDE SEQUENCE [LARGE SCALE GENOMIC DNA]</scope>
    <source>
        <strain evidence="2 3">MAH-34</strain>
    </source>
</reference>
<sequence length="161" mass="18053">MNQNELQQTRIDSAVNYFRYVEEGDPHLMALFKDNATIYFPKVGMVHGKDEIGLLAQGFGALDIAHMEHDIKNFNIMPSGNYVVIEGQVKGTTTSGEAFPSNAYSHGRFCNVFEFDGDLIKRVHVHQDPDFTGSDAPRVEWAKKVQESIAKHRNSHSLSAN</sequence>
<dbReference type="Gene3D" id="3.10.450.50">
    <property type="match status" value="1"/>
</dbReference>
<dbReference type="RefSeq" id="WP_157325259.1">
    <property type="nucleotide sequence ID" value="NZ_WSEM01000034.1"/>
</dbReference>
<evidence type="ECO:0000259" key="1">
    <source>
        <dbReference type="Pfam" id="PF12680"/>
    </source>
</evidence>
<keyword evidence="3" id="KW-1185">Reference proteome</keyword>
<comment type="caution">
    <text evidence="2">The sequence shown here is derived from an EMBL/GenBank/DDBJ whole genome shotgun (WGS) entry which is preliminary data.</text>
</comment>
<dbReference type="InterPro" id="IPR037401">
    <property type="entry name" value="SnoaL-like"/>
</dbReference>
<accession>A0ABW9UIX7</accession>
<dbReference type="EMBL" id="WSEM01000034">
    <property type="protein sequence ID" value="MVQ39286.1"/>
    <property type="molecule type" value="Genomic_DNA"/>
</dbReference>
<evidence type="ECO:0000313" key="2">
    <source>
        <dbReference type="EMBL" id="MVQ39286.1"/>
    </source>
</evidence>
<proteinExistence type="predicted"/>